<dbReference type="EMBL" id="SHKO01000004">
    <property type="protein sequence ID" value="RZT92181.1"/>
    <property type="molecule type" value="Genomic_DNA"/>
</dbReference>
<dbReference type="Pfam" id="PF00583">
    <property type="entry name" value="Acetyltransf_1"/>
    <property type="match status" value="1"/>
</dbReference>
<sequence>MVLDRDAGVHVKRTGCWAVAVFFYCILPCHRLWFDFYLLARPVHYLGKTMLNITIRSEQPDDIDAIAWVTKTAFAPEQFASHTEQFIVNALRRTNQLAISLVALYEGTIVGHIAISPVSISSGASGWYGLGPVSVLPQWQGQGVGTQLIRLGLDQLQRSGARGCVVLGDPQFYGRFGFKANCSLLYAHAPARYFQALAFAGEIPCGQVSFHEAFEATQ</sequence>
<feature type="domain" description="N-acetyltransferase" evidence="1">
    <location>
        <begin position="53"/>
        <end position="198"/>
    </location>
</feature>
<keyword evidence="3" id="KW-1185">Reference proteome</keyword>
<keyword evidence="2" id="KW-0808">Transferase</keyword>
<evidence type="ECO:0000259" key="1">
    <source>
        <dbReference type="PROSITE" id="PS51186"/>
    </source>
</evidence>
<gene>
    <name evidence="2" type="ORF">EV681_4090</name>
</gene>
<evidence type="ECO:0000313" key="2">
    <source>
        <dbReference type="EMBL" id="RZT92181.1"/>
    </source>
</evidence>
<dbReference type="PANTHER" id="PTHR43617">
    <property type="entry name" value="L-AMINO ACID N-ACETYLTRANSFERASE"/>
    <property type="match status" value="1"/>
</dbReference>
<dbReference type="SUPFAM" id="SSF55729">
    <property type="entry name" value="Acyl-CoA N-acyltransferases (Nat)"/>
    <property type="match status" value="1"/>
</dbReference>
<dbReference type="GO" id="GO:0016747">
    <property type="term" value="F:acyltransferase activity, transferring groups other than amino-acyl groups"/>
    <property type="evidence" value="ECO:0007669"/>
    <property type="project" value="InterPro"/>
</dbReference>
<dbReference type="AlphaFoldDB" id="A0A4Q7V6F9"/>
<dbReference type="InterPro" id="IPR050276">
    <property type="entry name" value="MshD_Acetyltransferase"/>
</dbReference>
<dbReference type="Proteomes" id="UP000293398">
    <property type="component" value="Unassembled WGS sequence"/>
</dbReference>
<proteinExistence type="predicted"/>
<dbReference type="InterPro" id="IPR016181">
    <property type="entry name" value="Acyl_CoA_acyltransferase"/>
</dbReference>
<dbReference type="CDD" id="cd04301">
    <property type="entry name" value="NAT_SF"/>
    <property type="match status" value="1"/>
</dbReference>
<dbReference type="PANTHER" id="PTHR43617:SF2">
    <property type="entry name" value="UPF0039 PROTEIN SLL0451"/>
    <property type="match status" value="1"/>
</dbReference>
<reference evidence="2 3" key="1">
    <citation type="submission" date="2019-02" db="EMBL/GenBank/DDBJ databases">
        <title>Genomic Encyclopedia of Type Strains, Phase IV (KMG-IV): sequencing the most valuable type-strain genomes for metagenomic binning, comparative biology and taxonomic classification.</title>
        <authorList>
            <person name="Goeker M."/>
        </authorList>
    </citation>
    <scope>NUCLEOTIDE SEQUENCE [LARGE SCALE GENOMIC DNA]</scope>
    <source>
        <strain evidence="2 3">DSM 23814</strain>
    </source>
</reference>
<dbReference type="Gene3D" id="3.40.630.30">
    <property type="match status" value="1"/>
</dbReference>
<dbReference type="PROSITE" id="PS51186">
    <property type="entry name" value="GNAT"/>
    <property type="match status" value="1"/>
</dbReference>
<organism evidence="2 3">
    <name type="scientific">Advenella incenata</name>
    <dbReference type="NCBI Taxonomy" id="267800"/>
    <lineage>
        <taxon>Bacteria</taxon>
        <taxon>Pseudomonadati</taxon>
        <taxon>Pseudomonadota</taxon>
        <taxon>Betaproteobacteria</taxon>
        <taxon>Burkholderiales</taxon>
        <taxon>Alcaligenaceae</taxon>
    </lineage>
</organism>
<dbReference type="InterPro" id="IPR000182">
    <property type="entry name" value="GNAT_dom"/>
</dbReference>
<accession>A0A4Q7V6F9</accession>
<protein>
    <submittedName>
        <fullName evidence="2">Putative acetyltransferase</fullName>
    </submittedName>
</protein>
<evidence type="ECO:0000313" key="3">
    <source>
        <dbReference type="Proteomes" id="UP000293398"/>
    </source>
</evidence>
<name>A0A4Q7V6F9_9BURK</name>
<comment type="caution">
    <text evidence="2">The sequence shown here is derived from an EMBL/GenBank/DDBJ whole genome shotgun (WGS) entry which is preliminary data.</text>
</comment>